<keyword evidence="1" id="KW-1133">Transmembrane helix</keyword>
<reference evidence="2 3" key="1">
    <citation type="submission" date="2015-12" db="EMBL/GenBank/DDBJ databases">
        <title>Complete genome of Lacimicrobium alkaliphilum KCTC 32984.</title>
        <authorList>
            <person name="Kim S.-G."/>
            <person name="Lee Y.-J."/>
        </authorList>
    </citation>
    <scope>NUCLEOTIDE SEQUENCE [LARGE SCALE GENOMIC DNA]</scope>
    <source>
        <strain evidence="2 3">YelD216</strain>
    </source>
</reference>
<evidence type="ECO:0000313" key="3">
    <source>
        <dbReference type="Proteomes" id="UP000068447"/>
    </source>
</evidence>
<keyword evidence="1" id="KW-0812">Transmembrane</keyword>
<keyword evidence="1" id="KW-0472">Membrane</keyword>
<dbReference type="AlphaFoldDB" id="A0A0U2Z1P7"/>
<dbReference type="Proteomes" id="UP000068447">
    <property type="component" value="Chromosome"/>
</dbReference>
<dbReference type="EMBL" id="CP013650">
    <property type="protein sequence ID" value="ALS96819.1"/>
    <property type="molecule type" value="Genomic_DNA"/>
</dbReference>
<proteinExistence type="predicted"/>
<feature type="transmembrane region" description="Helical" evidence="1">
    <location>
        <begin position="54"/>
        <end position="77"/>
    </location>
</feature>
<feature type="transmembrane region" description="Helical" evidence="1">
    <location>
        <begin position="12"/>
        <end position="34"/>
    </location>
</feature>
<protein>
    <recommendedName>
        <fullName evidence="4">Phage abortive infection protein</fullName>
    </recommendedName>
</protein>
<evidence type="ECO:0000256" key="1">
    <source>
        <dbReference type="SAM" id="Phobius"/>
    </source>
</evidence>
<gene>
    <name evidence="2" type="ORF">AT746_00030</name>
</gene>
<keyword evidence="3" id="KW-1185">Reference proteome</keyword>
<dbReference type="KEGG" id="lal:AT746_00030"/>
<name>A0A0U2Z1P7_9ALTE</name>
<evidence type="ECO:0008006" key="4">
    <source>
        <dbReference type="Google" id="ProtNLM"/>
    </source>
</evidence>
<sequence>MHTSKKNKLPMFFIVLGAIVTLAGVAIFLVVLMYSLTFQELSENHERFAQFGDYFGGILNPILSFLTIVLLVGSLALQRVELSKVVEELELTRRVHLSSVNMKHWEHILETFDKGESDVLVSSNTFKDILDSKISLEDVGKNSQHEKKMFSVYEIFANEELLREALSNGYWTARADVSQAYIQHRRPFTDITGRLDANLKLLTAEIVQLRDLGCPRHRAKHILQVGIDLLQDYFFSESVPPTFKLNISLHLSEFEAFKVAYLEYPDNL</sequence>
<accession>A0A0U2Z1P7</accession>
<dbReference type="OrthoDB" id="346283at2"/>
<dbReference type="STRING" id="1526571.AT746_00030"/>
<organism evidence="2 3">
    <name type="scientific">Lacimicrobium alkaliphilum</name>
    <dbReference type="NCBI Taxonomy" id="1526571"/>
    <lineage>
        <taxon>Bacteria</taxon>
        <taxon>Pseudomonadati</taxon>
        <taxon>Pseudomonadota</taxon>
        <taxon>Gammaproteobacteria</taxon>
        <taxon>Alteromonadales</taxon>
        <taxon>Alteromonadaceae</taxon>
        <taxon>Lacimicrobium</taxon>
    </lineage>
</organism>
<evidence type="ECO:0000313" key="2">
    <source>
        <dbReference type="EMBL" id="ALS96819.1"/>
    </source>
</evidence>
<dbReference type="RefSeq" id="WP_062474677.1">
    <property type="nucleotide sequence ID" value="NZ_CP013650.1"/>
</dbReference>